<dbReference type="InterPro" id="IPR053212">
    <property type="entry name" value="DHP_3-monooxygenase"/>
</dbReference>
<sequence>MATMPKSVIIVGGSIAGLLHGIYLKRHGANVIILEQDPNPRRSSHNAGICFGPSVQEFLRLYNDTGIQACQPAVVTRLAYRQNLYWRDTGIVRHLTSWGVLYRILRANFDGLASDAVTIPPPARAGDGQCSYLPGQRVTSVQKTSDGVVVGYLGEDGKERCSVADLVIGADGLHSTVRGLLNAPVVKEYSGYVSWRGTVCEAKVSRETARYFQDRTVLSLLKRTYIVCYIIPPDSGSFAPGTRLINWVWYCNLSETPETNFVELLTDTNGHLHANTVPSGLVRAEIWKSHLAHMLPLIPGPFAELFTQTEQPFITKVNDALCSKATFFDGRVLLVGDALATFRPHFALATEQAARHCLGLARVWKGEITLQLWEREAVDHATKIWLGSRVMGAGLLRGWVEFLLLAWKYVAFFARSKLGWKRV</sequence>
<dbReference type="EMBL" id="JAFFHB010000002">
    <property type="protein sequence ID" value="KAK4670702.1"/>
    <property type="molecule type" value="Genomic_DNA"/>
</dbReference>
<evidence type="ECO:0000259" key="1">
    <source>
        <dbReference type="Pfam" id="PF22607"/>
    </source>
</evidence>
<protein>
    <recommendedName>
        <fullName evidence="1">2,6-dihydroxypyridine 3-monooxygenase substrate binding domain-containing protein</fullName>
    </recommendedName>
</protein>
<dbReference type="Gene3D" id="3.50.50.60">
    <property type="entry name" value="FAD/NAD(P)-binding domain"/>
    <property type="match status" value="1"/>
</dbReference>
<organism evidence="2 3">
    <name type="scientific">Podospora pseudopauciseta</name>
    <dbReference type="NCBI Taxonomy" id="2093780"/>
    <lineage>
        <taxon>Eukaryota</taxon>
        <taxon>Fungi</taxon>
        <taxon>Dikarya</taxon>
        <taxon>Ascomycota</taxon>
        <taxon>Pezizomycotina</taxon>
        <taxon>Sordariomycetes</taxon>
        <taxon>Sordariomycetidae</taxon>
        <taxon>Sordariales</taxon>
        <taxon>Podosporaceae</taxon>
        <taxon>Podospora</taxon>
    </lineage>
</organism>
<proteinExistence type="predicted"/>
<dbReference type="InterPro" id="IPR054707">
    <property type="entry name" value="DhpH_subs-bd"/>
</dbReference>
<evidence type="ECO:0000313" key="3">
    <source>
        <dbReference type="Proteomes" id="UP001326199"/>
    </source>
</evidence>
<dbReference type="PRINTS" id="PR00420">
    <property type="entry name" value="RNGMNOXGNASE"/>
</dbReference>
<dbReference type="InterPro" id="IPR036188">
    <property type="entry name" value="FAD/NAD-bd_sf"/>
</dbReference>
<evidence type="ECO:0000313" key="2">
    <source>
        <dbReference type="EMBL" id="KAK4670702.1"/>
    </source>
</evidence>
<dbReference type="SUPFAM" id="SSF54373">
    <property type="entry name" value="FAD-linked reductases, C-terminal domain"/>
    <property type="match status" value="1"/>
</dbReference>
<dbReference type="SUPFAM" id="SSF51905">
    <property type="entry name" value="FAD/NAD(P)-binding domain"/>
    <property type="match status" value="1"/>
</dbReference>
<dbReference type="GeneID" id="87930745"/>
<dbReference type="Pfam" id="PF22607">
    <property type="entry name" value="FAD_binding-like"/>
    <property type="match status" value="1"/>
</dbReference>
<comment type="caution">
    <text evidence="2">The sequence shown here is derived from an EMBL/GenBank/DDBJ whole genome shotgun (WGS) entry which is preliminary data.</text>
</comment>
<feature type="domain" description="2,6-dihydroxypyridine 3-monooxygenase substrate binding" evidence="1">
    <location>
        <begin position="189"/>
        <end position="319"/>
    </location>
</feature>
<gene>
    <name evidence="2" type="ORF">QC763_213620</name>
</gene>
<accession>A0ABR0HS41</accession>
<dbReference type="Gene3D" id="3.30.9.60">
    <property type="match status" value="1"/>
</dbReference>
<dbReference type="PANTHER" id="PTHR47469">
    <property type="entry name" value="MONOOXYGENASE-LIKE"/>
    <property type="match status" value="1"/>
</dbReference>
<dbReference type="PANTHER" id="PTHR47469:SF2">
    <property type="entry name" value="OS06G0597600 PROTEIN"/>
    <property type="match status" value="1"/>
</dbReference>
<keyword evidence="3" id="KW-1185">Reference proteome</keyword>
<dbReference type="Proteomes" id="UP001326199">
    <property type="component" value="Unassembled WGS sequence"/>
</dbReference>
<name>A0ABR0HS41_9PEZI</name>
<dbReference type="RefSeq" id="XP_062769372.1">
    <property type="nucleotide sequence ID" value="XM_062910402.1"/>
</dbReference>
<reference evidence="2 3" key="1">
    <citation type="journal article" date="2023" name="bioRxiv">
        <title>High-quality genome assemblies of four members of thePodospora anserinaspecies complex.</title>
        <authorList>
            <person name="Ament-Velasquez S.L."/>
            <person name="Vogan A.A."/>
            <person name="Wallerman O."/>
            <person name="Hartmann F."/>
            <person name="Gautier V."/>
            <person name="Silar P."/>
            <person name="Giraud T."/>
            <person name="Johannesson H."/>
        </authorList>
    </citation>
    <scope>NUCLEOTIDE SEQUENCE [LARGE SCALE GENOMIC DNA]</scope>
    <source>
        <strain evidence="2 3">CBS 411.78</strain>
    </source>
</reference>